<dbReference type="AlphaFoldDB" id="A0A8H5CFG5"/>
<feature type="region of interest" description="Disordered" evidence="1">
    <location>
        <begin position="358"/>
        <end position="382"/>
    </location>
</feature>
<feature type="region of interest" description="Disordered" evidence="1">
    <location>
        <begin position="22"/>
        <end position="48"/>
    </location>
</feature>
<evidence type="ECO:0000259" key="2">
    <source>
        <dbReference type="Pfam" id="PF12776"/>
    </source>
</evidence>
<accession>A0A8H5CFG5</accession>
<evidence type="ECO:0000256" key="1">
    <source>
        <dbReference type="SAM" id="MobiDB-lite"/>
    </source>
</evidence>
<dbReference type="OrthoDB" id="3050604at2759"/>
<protein>
    <recommendedName>
        <fullName evidence="2">Myb/SANT-like domain-containing protein</fullName>
    </recommendedName>
</protein>
<dbReference type="Pfam" id="PF12776">
    <property type="entry name" value="Myb_DNA-bind_3"/>
    <property type="match status" value="1"/>
</dbReference>
<dbReference type="PANTHER" id="PTHR46929">
    <property type="entry name" value="EXPRESSED PROTEIN"/>
    <property type="match status" value="1"/>
</dbReference>
<organism evidence="3 4">
    <name type="scientific">Tetrapyrgos nigripes</name>
    <dbReference type="NCBI Taxonomy" id="182062"/>
    <lineage>
        <taxon>Eukaryota</taxon>
        <taxon>Fungi</taxon>
        <taxon>Dikarya</taxon>
        <taxon>Basidiomycota</taxon>
        <taxon>Agaricomycotina</taxon>
        <taxon>Agaricomycetes</taxon>
        <taxon>Agaricomycetidae</taxon>
        <taxon>Agaricales</taxon>
        <taxon>Marasmiineae</taxon>
        <taxon>Marasmiaceae</taxon>
        <taxon>Tetrapyrgos</taxon>
    </lineage>
</organism>
<dbReference type="PANTHER" id="PTHR46929:SF3">
    <property type="entry name" value="MYB_SANT-LIKE DOMAIN-CONTAINING PROTEIN"/>
    <property type="match status" value="1"/>
</dbReference>
<feature type="compositionally biased region" description="Polar residues" evidence="1">
    <location>
        <begin position="24"/>
        <end position="48"/>
    </location>
</feature>
<evidence type="ECO:0000313" key="4">
    <source>
        <dbReference type="Proteomes" id="UP000559256"/>
    </source>
</evidence>
<keyword evidence="4" id="KW-1185">Reference proteome</keyword>
<dbReference type="Proteomes" id="UP000559256">
    <property type="component" value="Unassembled WGS sequence"/>
</dbReference>
<feature type="domain" description="Myb/SANT-like" evidence="2">
    <location>
        <begin position="387"/>
        <end position="472"/>
    </location>
</feature>
<feature type="region of interest" description="Disordered" evidence="1">
    <location>
        <begin position="513"/>
        <end position="564"/>
    </location>
</feature>
<feature type="compositionally biased region" description="Low complexity" evidence="1">
    <location>
        <begin position="362"/>
        <end position="381"/>
    </location>
</feature>
<comment type="caution">
    <text evidence="3">The sequence shown here is derived from an EMBL/GenBank/DDBJ whole genome shotgun (WGS) entry which is preliminary data.</text>
</comment>
<proteinExistence type="predicted"/>
<evidence type="ECO:0000313" key="3">
    <source>
        <dbReference type="EMBL" id="KAF5340847.1"/>
    </source>
</evidence>
<dbReference type="EMBL" id="JAACJM010000171">
    <property type="protein sequence ID" value="KAF5340847.1"/>
    <property type="molecule type" value="Genomic_DNA"/>
</dbReference>
<reference evidence="3 4" key="1">
    <citation type="journal article" date="2020" name="ISME J.">
        <title>Uncovering the hidden diversity of litter-decomposition mechanisms in mushroom-forming fungi.</title>
        <authorList>
            <person name="Floudas D."/>
            <person name="Bentzer J."/>
            <person name="Ahren D."/>
            <person name="Johansson T."/>
            <person name="Persson P."/>
            <person name="Tunlid A."/>
        </authorList>
    </citation>
    <scope>NUCLEOTIDE SEQUENCE [LARGE SCALE GENOMIC DNA]</scope>
    <source>
        <strain evidence="3 4">CBS 291.85</strain>
    </source>
</reference>
<dbReference type="InterPro" id="IPR024752">
    <property type="entry name" value="Myb/SANT-like_dom"/>
</dbReference>
<feature type="compositionally biased region" description="Acidic residues" evidence="1">
    <location>
        <begin position="527"/>
        <end position="543"/>
    </location>
</feature>
<sequence length="661" mass="73063">MNPTESVRDRVQALYESRFAAQVDPNQESALDPTFQSAEGSPSHGTIRTRSEFEGDEELENSRGTKNLSTDSDNEVEAFMKVRQNANPIEGLYRLLVVNLECRDKLDKLIHEKDAKYRVPETLKESVKDYTKLTILSPSLTAYRSSRLPSNVVQTMRQLGIQDLPKAQETGRCSAVESMVIKAATEARYKLKSEVISSLTSKINIATLVNKCIQGSRAKVTLPLYMQIAWLRKTAKETRINPETPEKEGKLAKDDAWWVDIDKKLAEMRTEYPESAMQQLFFEVVLSDDWKEYPACAEAKANTNAVSMSELEDWLVTLKKHGYTLGQSLPGLTAPLQTAVDLNIDPTLANPLSSSIPPPTISFPHHTTPTTAPATAPPQATSGQAVWTADAEALLINFLIDAKGQGLMSENNFNKVYAHASRHLHENGYNFSKSQVKSYWTRFKAQFKIVVKLCTLSGFGWDAACCMVIATDPCHKKAQLFHKNPFPHYDEIADMIGHSTAIGAFSLSSENSASNLQKAKPNASSEESSDDDNSSSSDSDDDDVNLKTPAKKRHPSVSTPAPRKHVCISAGAQALKTMLSSVAALTEGLKSGSFMAPSLTDSPASKKRAFVLYMPRKVSHLTPFPKHAVKLHVSILASTLQMRVRGQLNITGRLMRWKAFE</sequence>
<gene>
    <name evidence="3" type="ORF">D9758_016605</name>
</gene>
<name>A0A8H5CFG5_9AGAR</name>